<dbReference type="SUPFAM" id="SSF46689">
    <property type="entry name" value="Homeodomain-like"/>
    <property type="match status" value="1"/>
</dbReference>
<evidence type="ECO:0000256" key="1">
    <source>
        <dbReference type="ARBA" id="ARBA00023125"/>
    </source>
</evidence>
<proteinExistence type="predicted"/>
<reference evidence="4 5" key="1">
    <citation type="submission" date="2019-07" db="EMBL/GenBank/DDBJ databases">
        <authorList>
            <person name="Kim J."/>
        </authorList>
    </citation>
    <scope>NUCLEOTIDE SEQUENCE [LARGE SCALE GENOMIC DNA]</scope>
    <source>
        <strain evidence="4 5">G13</strain>
    </source>
</reference>
<dbReference type="PRINTS" id="PR00455">
    <property type="entry name" value="HTHTETR"/>
</dbReference>
<dbReference type="SUPFAM" id="SSF48498">
    <property type="entry name" value="Tetracyclin repressor-like, C-terminal domain"/>
    <property type="match status" value="1"/>
</dbReference>
<evidence type="ECO:0000259" key="3">
    <source>
        <dbReference type="PROSITE" id="PS50977"/>
    </source>
</evidence>
<dbReference type="PROSITE" id="PS50977">
    <property type="entry name" value="HTH_TETR_2"/>
    <property type="match status" value="1"/>
</dbReference>
<dbReference type="Gene3D" id="1.10.357.10">
    <property type="entry name" value="Tetracycline Repressor, domain 2"/>
    <property type="match status" value="1"/>
</dbReference>
<dbReference type="RefSeq" id="WP_144697407.1">
    <property type="nucleotide sequence ID" value="NZ_VNJJ01000001.1"/>
</dbReference>
<evidence type="ECO:0000313" key="4">
    <source>
        <dbReference type="EMBL" id="TVY04192.1"/>
    </source>
</evidence>
<evidence type="ECO:0000256" key="2">
    <source>
        <dbReference type="PROSITE-ProRule" id="PRU00335"/>
    </source>
</evidence>
<feature type="domain" description="HTH tetR-type" evidence="3">
    <location>
        <begin position="14"/>
        <end position="74"/>
    </location>
</feature>
<dbReference type="InterPro" id="IPR001647">
    <property type="entry name" value="HTH_TetR"/>
</dbReference>
<feature type="DNA-binding region" description="H-T-H motif" evidence="2">
    <location>
        <begin position="37"/>
        <end position="56"/>
    </location>
</feature>
<keyword evidence="5" id="KW-1185">Reference proteome</keyword>
<dbReference type="AlphaFoldDB" id="A0A559JWC2"/>
<dbReference type="OrthoDB" id="2373640at2"/>
<gene>
    <name evidence="4" type="ORF">FPZ45_00905</name>
</gene>
<sequence>MKTSNEQRADTVHDERRSQIKKAALKVFALRGLANTKMSMIAEEAGVSQGLSYRYFESKEELFTLLVQEALEEAQAAIQNIRSLSVSPTEQIKGLTLRMLDDSHKHFFMLLQHAQSTDDIPLKAKQMLERYSPNETIEYLVPIFRKGQENGEFCEGDPFRMLFLYFSVVTGLMLQDFQTPPGYWLQDVDRLMKIIVK</sequence>
<organism evidence="4 5">
    <name type="scientific">Cohnella terricola</name>
    <dbReference type="NCBI Taxonomy" id="1289167"/>
    <lineage>
        <taxon>Bacteria</taxon>
        <taxon>Bacillati</taxon>
        <taxon>Bacillota</taxon>
        <taxon>Bacilli</taxon>
        <taxon>Bacillales</taxon>
        <taxon>Paenibacillaceae</taxon>
        <taxon>Cohnella</taxon>
    </lineage>
</organism>
<dbReference type="GO" id="GO:0003677">
    <property type="term" value="F:DNA binding"/>
    <property type="evidence" value="ECO:0007669"/>
    <property type="project" value="UniProtKB-UniRule"/>
</dbReference>
<dbReference type="GO" id="GO:0006355">
    <property type="term" value="P:regulation of DNA-templated transcription"/>
    <property type="evidence" value="ECO:0007669"/>
    <property type="project" value="UniProtKB-ARBA"/>
</dbReference>
<dbReference type="InterPro" id="IPR009057">
    <property type="entry name" value="Homeodomain-like_sf"/>
</dbReference>
<dbReference type="EMBL" id="VNJJ01000001">
    <property type="protein sequence ID" value="TVY04192.1"/>
    <property type="molecule type" value="Genomic_DNA"/>
</dbReference>
<dbReference type="PANTHER" id="PTHR30055">
    <property type="entry name" value="HTH-TYPE TRANSCRIPTIONAL REGULATOR RUTR"/>
    <property type="match status" value="1"/>
</dbReference>
<dbReference type="InterPro" id="IPR036271">
    <property type="entry name" value="Tet_transcr_reg_TetR-rel_C_sf"/>
</dbReference>
<accession>A0A559JWC2</accession>
<keyword evidence="1 2" id="KW-0238">DNA-binding</keyword>
<protein>
    <submittedName>
        <fullName evidence="4">TetR/AcrR family transcriptional regulator</fullName>
    </submittedName>
</protein>
<dbReference type="Pfam" id="PF00440">
    <property type="entry name" value="TetR_N"/>
    <property type="match status" value="1"/>
</dbReference>
<name>A0A559JWC2_9BACL</name>
<comment type="caution">
    <text evidence="4">The sequence shown here is derived from an EMBL/GenBank/DDBJ whole genome shotgun (WGS) entry which is preliminary data.</text>
</comment>
<dbReference type="Proteomes" id="UP000316330">
    <property type="component" value="Unassembled WGS sequence"/>
</dbReference>
<evidence type="ECO:0000313" key="5">
    <source>
        <dbReference type="Proteomes" id="UP000316330"/>
    </source>
</evidence>
<dbReference type="InterPro" id="IPR050109">
    <property type="entry name" value="HTH-type_TetR-like_transc_reg"/>
</dbReference>